<organism evidence="4 5">
    <name type="scientific">Labeo rohita</name>
    <name type="common">Indian major carp</name>
    <name type="synonym">Cyprinus rohita</name>
    <dbReference type="NCBI Taxonomy" id="84645"/>
    <lineage>
        <taxon>Eukaryota</taxon>
        <taxon>Metazoa</taxon>
        <taxon>Chordata</taxon>
        <taxon>Craniata</taxon>
        <taxon>Vertebrata</taxon>
        <taxon>Euteleostomi</taxon>
        <taxon>Actinopterygii</taxon>
        <taxon>Neopterygii</taxon>
        <taxon>Teleostei</taxon>
        <taxon>Ostariophysi</taxon>
        <taxon>Cypriniformes</taxon>
        <taxon>Cyprinidae</taxon>
        <taxon>Labeoninae</taxon>
        <taxon>Labeonini</taxon>
        <taxon>Labeo</taxon>
    </lineage>
</organism>
<sequence length="181" mass="20178">MPLIDEFLIYCMRVAVGMKEQCYHCQPCDHHLGQLSFFHLGDTSSLGEQREVAPNGLVTFFLPLYTGSISDKEITKISGILPLLEAGDEVMADKGFVIEDLLSGVGAKLIIPPFKRSAQFTKEDTEKTQAIARLRIVVERVIGRIKSNHIWDSSVPHSDGHCQPDLAQLLCLGEFSRTFVF</sequence>
<reference evidence="4 5" key="1">
    <citation type="submission" date="2022-01" db="EMBL/GenBank/DDBJ databases">
        <title>A high-quality chromosome-level genome assembly of rohu carp, Labeo rohita.</title>
        <authorList>
            <person name="Arick M.A. II"/>
            <person name="Hsu C.-Y."/>
            <person name="Magbanua Z."/>
            <person name="Pechanova O."/>
            <person name="Grover C."/>
            <person name="Miller E."/>
            <person name="Thrash A."/>
            <person name="Ezzel L."/>
            <person name="Alam S."/>
            <person name="Benzie J."/>
            <person name="Hamilton M."/>
            <person name="Karsi A."/>
            <person name="Lawrence M.L."/>
            <person name="Peterson D.G."/>
        </authorList>
    </citation>
    <scope>NUCLEOTIDE SEQUENCE [LARGE SCALE GENOMIC DNA]</scope>
    <source>
        <strain evidence="5">BAU-BD-2019</strain>
        <tissue evidence="4">Blood</tissue>
    </source>
</reference>
<dbReference type="Pfam" id="PF13359">
    <property type="entry name" value="DDE_Tnp_4"/>
    <property type="match status" value="1"/>
</dbReference>
<protein>
    <submittedName>
        <fullName evidence="4">Dihydroorotase</fullName>
    </submittedName>
</protein>
<dbReference type="PANTHER" id="PTHR23080:SF142">
    <property type="entry name" value="SI:CH211-69L10.4"/>
    <property type="match status" value="1"/>
</dbReference>
<evidence type="ECO:0000256" key="1">
    <source>
        <dbReference type="ARBA" id="ARBA00001968"/>
    </source>
</evidence>
<dbReference type="InterPro" id="IPR027806">
    <property type="entry name" value="HARBI1_dom"/>
</dbReference>
<evidence type="ECO:0000313" key="4">
    <source>
        <dbReference type="EMBL" id="KAI2647090.1"/>
    </source>
</evidence>
<accession>A0ABQ8L8R9</accession>
<dbReference type="Proteomes" id="UP000830375">
    <property type="component" value="Unassembled WGS sequence"/>
</dbReference>
<evidence type="ECO:0000313" key="5">
    <source>
        <dbReference type="Proteomes" id="UP000830375"/>
    </source>
</evidence>
<evidence type="ECO:0000259" key="3">
    <source>
        <dbReference type="Pfam" id="PF13359"/>
    </source>
</evidence>
<evidence type="ECO:0000256" key="2">
    <source>
        <dbReference type="ARBA" id="ARBA00022723"/>
    </source>
</evidence>
<gene>
    <name evidence="4" type="ORF">H4Q32_025535</name>
</gene>
<dbReference type="PANTHER" id="PTHR23080">
    <property type="entry name" value="THAP DOMAIN PROTEIN"/>
    <property type="match status" value="1"/>
</dbReference>
<dbReference type="EMBL" id="JACTAM010000609">
    <property type="protein sequence ID" value="KAI2647090.1"/>
    <property type="molecule type" value="Genomic_DNA"/>
</dbReference>
<keyword evidence="2" id="KW-0479">Metal-binding</keyword>
<feature type="domain" description="DDE Tnp4" evidence="3">
    <location>
        <begin position="48"/>
        <end position="157"/>
    </location>
</feature>
<proteinExistence type="predicted"/>
<name>A0ABQ8L8R9_LABRO</name>
<keyword evidence="5" id="KW-1185">Reference proteome</keyword>
<comment type="caution">
    <text evidence="4">The sequence shown here is derived from an EMBL/GenBank/DDBJ whole genome shotgun (WGS) entry which is preliminary data.</text>
</comment>
<comment type="cofactor">
    <cofactor evidence="1">
        <name>a divalent metal cation</name>
        <dbReference type="ChEBI" id="CHEBI:60240"/>
    </cofactor>
</comment>